<dbReference type="Proteomes" id="UP001290462">
    <property type="component" value="Unassembled WGS sequence"/>
</dbReference>
<reference evidence="1" key="1">
    <citation type="submission" date="2023-08" db="EMBL/GenBank/DDBJ databases">
        <title>Genomic characterization of piscicolin 126 produced by Carnobacterium maltaromaticum CM22 strain isolated from salmon (Salmo salar).</title>
        <authorList>
            <person name="Gonzalez-Gragera E."/>
            <person name="Garcia-Lopez J.D."/>
            <person name="Teso-Perez C."/>
            <person name="Gimenez-Hernandez I."/>
            <person name="Peralta-Sanchez J.M."/>
            <person name="Valdivia E."/>
            <person name="Montalban-Lopez M."/>
            <person name="Martin-Platero A.M."/>
            <person name="Banos A."/>
            <person name="Martinez-Bueno M."/>
        </authorList>
    </citation>
    <scope>NUCLEOTIDE SEQUENCE</scope>
    <source>
        <strain evidence="1">CM22</strain>
    </source>
</reference>
<name>A0AAW9JUE9_CARML</name>
<evidence type="ECO:0000313" key="1">
    <source>
        <dbReference type="EMBL" id="MDZ5759168.1"/>
    </source>
</evidence>
<gene>
    <name evidence="1" type="ORF">RAK27_10905</name>
</gene>
<proteinExistence type="predicted"/>
<dbReference type="RefSeq" id="WP_322809076.1">
    <property type="nucleotide sequence ID" value="NZ_JAVBVO010000003.1"/>
</dbReference>
<accession>A0AAW9JUE9</accession>
<evidence type="ECO:0000313" key="2">
    <source>
        <dbReference type="Proteomes" id="UP001290462"/>
    </source>
</evidence>
<sequence length="74" mass="8726">MGTVEDYWEDVTIYYVEFVAFTGSNSRRKHRKTLAFNSSISKEDVYHLVSVYFNHIDEVLYVDELTDGLLLKEQ</sequence>
<comment type="caution">
    <text evidence="1">The sequence shown here is derived from an EMBL/GenBank/DDBJ whole genome shotgun (WGS) entry which is preliminary data.</text>
</comment>
<dbReference type="AlphaFoldDB" id="A0AAW9JUE9"/>
<protein>
    <submittedName>
        <fullName evidence="1">Uncharacterized protein</fullName>
    </submittedName>
</protein>
<dbReference type="EMBL" id="JAVBVO010000003">
    <property type="protein sequence ID" value="MDZ5759168.1"/>
    <property type="molecule type" value="Genomic_DNA"/>
</dbReference>
<organism evidence="1 2">
    <name type="scientific">Carnobacterium maltaromaticum</name>
    <name type="common">Carnobacterium piscicola</name>
    <dbReference type="NCBI Taxonomy" id="2751"/>
    <lineage>
        <taxon>Bacteria</taxon>
        <taxon>Bacillati</taxon>
        <taxon>Bacillota</taxon>
        <taxon>Bacilli</taxon>
        <taxon>Lactobacillales</taxon>
        <taxon>Carnobacteriaceae</taxon>
        <taxon>Carnobacterium</taxon>
    </lineage>
</organism>